<keyword evidence="1" id="KW-0732">Signal</keyword>
<dbReference type="EMBL" id="QGTJ01000016">
    <property type="protein sequence ID" value="PWV58513.1"/>
    <property type="molecule type" value="Genomic_DNA"/>
</dbReference>
<evidence type="ECO:0000313" key="3">
    <source>
        <dbReference type="Proteomes" id="UP000246569"/>
    </source>
</evidence>
<dbReference type="PROSITE" id="PS51257">
    <property type="entry name" value="PROKAR_LIPOPROTEIN"/>
    <property type="match status" value="1"/>
</dbReference>
<organism evidence="2 3">
    <name type="scientific">Plasticicumulans acidivorans</name>
    <dbReference type="NCBI Taxonomy" id="886464"/>
    <lineage>
        <taxon>Bacteria</taxon>
        <taxon>Pseudomonadati</taxon>
        <taxon>Pseudomonadota</taxon>
        <taxon>Gammaproteobacteria</taxon>
        <taxon>Candidatus Competibacteraceae</taxon>
        <taxon>Plasticicumulans</taxon>
    </lineage>
</organism>
<sequence>MRYRLLVSSCIALLTLLGGCALSPQLVTVQPLVDVAAAPVGRGRMLGLDVVDTRAQPEFGTRGGVYATATVGPHNDVAAAVRRALAERLSAARFVVTPPQAAAPVGLRVEIIRIAYQTGGSPVVGEVRASAQVRAIVRNGAYTFTGDYTANSARQVVGPPGAAENEKIINEIVSQSLQHMLSDRKLLEALGR</sequence>
<proteinExistence type="predicted"/>
<keyword evidence="3" id="KW-1185">Reference proteome</keyword>
<keyword evidence="2" id="KW-0449">Lipoprotein</keyword>
<name>A0A317MPY1_9GAMM</name>
<accession>A0A317MPY1</accession>
<dbReference type="OrthoDB" id="6079746at2"/>
<dbReference type="InterPro" id="IPR005619">
    <property type="entry name" value="Uncharacterised_YajG"/>
</dbReference>
<feature type="signal peptide" evidence="1">
    <location>
        <begin position="1"/>
        <end position="23"/>
    </location>
</feature>
<gene>
    <name evidence="2" type="ORF">C7443_11619</name>
</gene>
<evidence type="ECO:0000313" key="2">
    <source>
        <dbReference type="EMBL" id="PWV58513.1"/>
    </source>
</evidence>
<feature type="chain" id="PRO_5016403403" evidence="1">
    <location>
        <begin position="24"/>
        <end position="192"/>
    </location>
</feature>
<dbReference type="AlphaFoldDB" id="A0A317MPY1"/>
<protein>
    <submittedName>
        <fullName evidence="2">Putative lipoprotein</fullName>
    </submittedName>
</protein>
<dbReference type="RefSeq" id="WP_110020477.1">
    <property type="nucleotide sequence ID" value="NZ_QGTJ01000016.1"/>
</dbReference>
<evidence type="ECO:0000256" key="1">
    <source>
        <dbReference type="SAM" id="SignalP"/>
    </source>
</evidence>
<reference evidence="2 3" key="1">
    <citation type="submission" date="2018-05" db="EMBL/GenBank/DDBJ databases">
        <title>Genomic Encyclopedia of Type Strains, Phase IV (KMG-IV): sequencing the most valuable type-strain genomes for metagenomic binning, comparative biology and taxonomic classification.</title>
        <authorList>
            <person name="Goeker M."/>
        </authorList>
    </citation>
    <scope>NUCLEOTIDE SEQUENCE [LARGE SCALE GENOMIC DNA]</scope>
    <source>
        <strain evidence="2 3">DSM 23606</strain>
    </source>
</reference>
<dbReference type="Pfam" id="PF03923">
    <property type="entry name" value="Lipoprotein_16"/>
    <property type="match status" value="1"/>
</dbReference>
<comment type="caution">
    <text evidence="2">The sequence shown here is derived from an EMBL/GenBank/DDBJ whole genome shotgun (WGS) entry which is preliminary data.</text>
</comment>
<dbReference type="Proteomes" id="UP000246569">
    <property type="component" value="Unassembled WGS sequence"/>
</dbReference>